<evidence type="ECO:0000313" key="4">
    <source>
        <dbReference type="Proteomes" id="UP000320876"/>
    </source>
</evidence>
<keyword evidence="2" id="KW-0472">Membrane</keyword>
<protein>
    <submittedName>
        <fullName evidence="3">Uncharacterized protein</fullName>
    </submittedName>
</protein>
<sequence>MSPPWGGSDFPPLVPPGEGARTKQGPELFDEPSSKSKTGKTVAIVLVVLVVVGGLVTGGYFLFSGGDNQAGPQESSQHNPPPQTTSNAPTSTTVPPDAPLIDRVPEPPGTADENSGVVQVDELESLGVLDKKSVQILAEREPENVAWRGSVKEPDQYSPHPDKVSVLAVEMPQATDAESARDDLSTHRDDRGYVHVEKSLGRIPSEVVFHKDVRKDKVTYYGMWVSGSALVQVMVGQDPLVDEPAMSGTYQRQVHAALANFQPTV</sequence>
<reference evidence="3 4" key="1">
    <citation type="submission" date="2019-06" db="EMBL/GenBank/DDBJ databases">
        <title>Sequencing the genomes of 1000 actinobacteria strains.</title>
        <authorList>
            <person name="Klenk H.-P."/>
        </authorList>
    </citation>
    <scope>NUCLEOTIDE SEQUENCE [LARGE SCALE GENOMIC DNA]</scope>
    <source>
        <strain evidence="3 4">DSM 45679</strain>
    </source>
</reference>
<feature type="region of interest" description="Disordered" evidence="1">
    <location>
        <begin position="67"/>
        <end position="114"/>
    </location>
</feature>
<proteinExistence type="predicted"/>
<dbReference type="EMBL" id="VFML01000001">
    <property type="protein sequence ID" value="TQJ04032.1"/>
    <property type="molecule type" value="Genomic_DNA"/>
</dbReference>
<feature type="transmembrane region" description="Helical" evidence="2">
    <location>
        <begin position="42"/>
        <end position="63"/>
    </location>
</feature>
<evidence type="ECO:0000313" key="3">
    <source>
        <dbReference type="EMBL" id="TQJ04032.1"/>
    </source>
</evidence>
<comment type="caution">
    <text evidence="3">The sequence shown here is derived from an EMBL/GenBank/DDBJ whole genome shotgun (WGS) entry which is preliminary data.</text>
</comment>
<dbReference type="Proteomes" id="UP000320876">
    <property type="component" value="Unassembled WGS sequence"/>
</dbReference>
<gene>
    <name evidence="3" type="ORF">FB471_3812</name>
</gene>
<keyword evidence="4" id="KW-1185">Reference proteome</keyword>
<organism evidence="3 4">
    <name type="scientific">Amycolatopsis cihanbeyliensis</name>
    <dbReference type="NCBI Taxonomy" id="1128664"/>
    <lineage>
        <taxon>Bacteria</taxon>
        <taxon>Bacillati</taxon>
        <taxon>Actinomycetota</taxon>
        <taxon>Actinomycetes</taxon>
        <taxon>Pseudonocardiales</taxon>
        <taxon>Pseudonocardiaceae</taxon>
        <taxon>Amycolatopsis</taxon>
    </lineage>
</organism>
<evidence type="ECO:0000256" key="2">
    <source>
        <dbReference type="SAM" id="Phobius"/>
    </source>
</evidence>
<keyword evidence="2" id="KW-0812">Transmembrane</keyword>
<evidence type="ECO:0000256" key="1">
    <source>
        <dbReference type="SAM" id="MobiDB-lite"/>
    </source>
</evidence>
<accession>A0A542DLR5</accession>
<feature type="compositionally biased region" description="Polar residues" evidence="1">
    <location>
        <begin position="67"/>
        <end position="94"/>
    </location>
</feature>
<dbReference type="AlphaFoldDB" id="A0A542DLR5"/>
<feature type="region of interest" description="Disordered" evidence="1">
    <location>
        <begin position="1"/>
        <end position="36"/>
    </location>
</feature>
<name>A0A542DLR5_AMYCI</name>
<keyword evidence="2" id="KW-1133">Transmembrane helix</keyword>